<gene>
    <name evidence="9" type="ORF">FPZ44_13020</name>
</gene>
<keyword evidence="10" id="KW-1185">Reference proteome</keyword>
<dbReference type="PIRSF" id="PIRSF000025">
    <property type="entry name" value="Cytc_Bsub_c550"/>
    <property type="match status" value="1"/>
</dbReference>
<dbReference type="PRINTS" id="PR00605">
    <property type="entry name" value="CYTCHROMECIC"/>
</dbReference>
<keyword evidence="1" id="KW-0813">Transport</keyword>
<dbReference type="PANTHER" id="PTHR37823">
    <property type="entry name" value="CYTOCHROME C-553-LIKE"/>
    <property type="match status" value="1"/>
</dbReference>
<dbReference type="RefSeq" id="WP_144990823.1">
    <property type="nucleotide sequence ID" value="NZ_VNJK01000001.1"/>
</dbReference>
<dbReference type="EMBL" id="VNJK01000001">
    <property type="protein sequence ID" value="TVX93894.1"/>
    <property type="molecule type" value="Genomic_DNA"/>
</dbReference>
<evidence type="ECO:0000256" key="2">
    <source>
        <dbReference type="ARBA" id="ARBA00022617"/>
    </source>
</evidence>
<dbReference type="GO" id="GO:0016020">
    <property type="term" value="C:membrane"/>
    <property type="evidence" value="ECO:0007669"/>
    <property type="project" value="InterPro"/>
</dbReference>
<feature type="binding site" description="covalent" evidence="6">
    <location>
        <position position="64"/>
    </location>
    <ligand>
        <name>heme c</name>
        <dbReference type="ChEBI" id="CHEBI:61717"/>
    </ligand>
</feature>
<evidence type="ECO:0000259" key="8">
    <source>
        <dbReference type="PROSITE" id="PS51007"/>
    </source>
</evidence>
<keyword evidence="5 7" id="KW-0408">Iron</keyword>
<reference evidence="9 10" key="1">
    <citation type="submission" date="2019-07" db="EMBL/GenBank/DDBJ databases">
        <authorList>
            <person name="Kim J."/>
        </authorList>
    </citation>
    <scope>NUCLEOTIDE SEQUENCE [LARGE SCALE GENOMIC DNA]</scope>
    <source>
        <strain evidence="9 10">N4</strain>
    </source>
</reference>
<evidence type="ECO:0000256" key="4">
    <source>
        <dbReference type="ARBA" id="ARBA00022982"/>
    </source>
</evidence>
<dbReference type="Gene3D" id="1.10.760.10">
    <property type="entry name" value="Cytochrome c-like domain"/>
    <property type="match status" value="1"/>
</dbReference>
<dbReference type="SUPFAM" id="SSF46626">
    <property type="entry name" value="Cytochrome c"/>
    <property type="match status" value="1"/>
</dbReference>
<dbReference type="InterPro" id="IPR051811">
    <property type="entry name" value="Cytochrome_c550/c551-like"/>
</dbReference>
<sequence>MVNHLKKWIMAYLCLAAVATAVFIMMEKVVNPDEPLAKGGPKGPEMPAVTLDAAQAEALYKQSCLSCHGGNLEGGIGLPLNKVGGKMDTEALYKLIHAGKGSMPAFGGQLKDEEIAQLATWLSEKK</sequence>
<evidence type="ECO:0000256" key="5">
    <source>
        <dbReference type="ARBA" id="ARBA00023004"/>
    </source>
</evidence>
<evidence type="ECO:0000256" key="6">
    <source>
        <dbReference type="PIRSR" id="PIRSR000025-1"/>
    </source>
</evidence>
<keyword evidence="3 7" id="KW-0479">Metal-binding</keyword>
<evidence type="ECO:0000256" key="3">
    <source>
        <dbReference type="ARBA" id="ARBA00022723"/>
    </source>
</evidence>
<dbReference type="GO" id="GO:0020037">
    <property type="term" value="F:heme binding"/>
    <property type="evidence" value="ECO:0007669"/>
    <property type="project" value="InterPro"/>
</dbReference>
<protein>
    <submittedName>
        <fullName evidence="9">Cytochrome c</fullName>
    </submittedName>
</protein>
<feature type="binding site" description="covalent" evidence="6">
    <location>
        <position position="67"/>
    </location>
    <ligand>
        <name>heme c</name>
        <dbReference type="ChEBI" id="CHEBI:61717"/>
    </ligand>
</feature>
<evidence type="ECO:0000313" key="9">
    <source>
        <dbReference type="EMBL" id="TVX93894.1"/>
    </source>
</evidence>
<dbReference type="InterPro" id="IPR009056">
    <property type="entry name" value="Cyt_c-like_dom"/>
</dbReference>
<evidence type="ECO:0000256" key="7">
    <source>
        <dbReference type="PIRSR" id="PIRSR000025-2"/>
    </source>
</evidence>
<accession>A0A559J1Y2</accession>
<dbReference type="InterPro" id="IPR012218">
    <property type="entry name" value="Cyt_c_BACSU-c550-type"/>
</dbReference>
<dbReference type="OrthoDB" id="7933886at2"/>
<feature type="binding site" description="axial binding residue" evidence="7">
    <location>
        <position position="68"/>
    </location>
    <ligand>
        <name>heme c</name>
        <dbReference type="ChEBI" id="CHEBI:61717"/>
    </ligand>
    <ligandPart>
        <name>Fe</name>
        <dbReference type="ChEBI" id="CHEBI:18248"/>
    </ligandPart>
</feature>
<feature type="binding site" description="axial binding residue" evidence="7">
    <location>
        <position position="103"/>
    </location>
    <ligand>
        <name>heme c</name>
        <dbReference type="ChEBI" id="CHEBI:61717"/>
    </ligand>
    <ligandPart>
        <name>Fe</name>
        <dbReference type="ChEBI" id="CHEBI:18248"/>
    </ligandPart>
</feature>
<proteinExistence type="predicted"/>
<keyword evidence="4" id="KW-0249">Electron transport</keyword>
<dbReference type="GO" id="GO:0009055">
    <property type="term" value="F:electron transfer activity"/>
    <property type="evidence" value="ECO:0007669"/>
    <property type="project" value="InterPro"/>
</dbReference>
<organism evidence="9 10">
    <name type="scientific">Paenibacillus agilis</name>
    <dbReference type="NCBI Taxonomy" id="3020863"/>
    <lineage>
        <taxon>Bacteria</taxon>
        <taxon>Bacillati</taxon>
        <taxon>Bacillota</taxon>
        <taxon>Bacilli</taxon>
        <taxon>Bacillales</taxon>
        <taxon>Paenibacillaceae</taxon>
        <taxon>Paenibacillus</taxon>
    </lineage>
</organism>
<dbReference type="Proteomes" id="UP000318102">
    <property type="component" value="Unassembled WGS sequence"/>
</dbReference>
<dbReference type="Pfam" id="PF13442">
    <property type="entry name" value="Cytochrome_CBB3"/>
    <property type="match status" value="1"/>
</dbReference>
<dbReference type="InterPro" id="IPR008168">
    <property type="entry name" value="Cyt_C_IC"/>
</dbReference>
<comment type="PTM">
    <text evidence="6">Binds 1 heme c group covalently per subunit.</text>
</comment>
<dbReference type="PROSITE" id="PS51007">
    <property type="entry name" value="CYTC"/>
    <property type="match status" value="1"/>
</dbReference>
<evidence type="ECO:0000313" key="10">
    <source>
        <dbReference type="Proteomes" id="UP000318102"/>
    </source>
</evidence>
<keyword evidence="2 6" id="KW-0349">Heme</keyword>
<name>A0A559J1Y2_9BACL</name>
<evidence type="ECO:0000256" key="1">
    <source>
        <dbReference type="ARBA" id="ARBA00022448"/>
    </source>
</evidence>
<dbReference type="GO" id="GO:0005506">
    <property type="term" value="F:iron ion binding"/>
    <property type="evidence" value="ECO:0007669"/>
    <property type="project" value="InterPro"/>
</dbReference>
<feature type="domain" description="Cytochrome c" evidence="8">
    <location>
        <begin position="51"/>
        <end position="126"/>
    </location>
</feature>
<dbReference type="InterPro" id="IPR036909">
    <property type="entry name" value="Cyt_c-like_dom_sf"/>
</dbReference>
<comment type="caution">
    <text evidence="9">The sequence shown here is derived from an EMBL/GenBank/DDBJ whole genome shotgun (WGS) entry which is preliminary data.</text>
</comment>
<dbReference type="AlphaFoldDB" id="A0A559J1Y2"/>
<dbReference type="PANTHER" id="PTHR37823:SF4">
    <property type="entry name" value="MENAQUINOL-CYTOCHROME C REDUCTASE CYTOCHROME B_C SUBUNIT"/>
    <property type="match status" value="1"/>
</dbReference>